<organism evidence="1 2">
    <name type="scientific">Croceibacterium salegens</name>
    <dbReference type="NCBI Taxonomy" id="1737568"/>
    <lineage>
        <taxon>Bacteria</taxon>
        <taxon>Pseudomonadati</taxon>
        <taxon>Pseudomonadota</taxon>
        <taxon>Alphaproteobacteria</taxon>
        <taxon>Sphingomonadales</taxon>
        <taxon>Erythrobacteraceae</taxon>
        <taxon>Croceibacterium</taxon>
    </lineage>
</organism>
<proteinExistence type="predicted"/>
<reference evidence="1 2" key="1">
    <citation type="submission" date="2019-12" db="EMBL/GenBank/DDBJ databases">
        <title>Genomic-based taxomic classification of the family Erythrobacteraceae.</title>
        <authorList>
            <person name="Xu L."/>
        </authorList>
    </citation>
    <scope>NUCLEOTIDE SEQUENCE [LARGE SCALE GENOMIC DNA]</scope>
    <source>
        <strain evidence="1 2">MCCC 1K01500</strain>
    </source>
</reference>
<evidence type="ECO:0000313" key="2">
    <source>
        <dbReference type="Proteomes" id="UP000433652"/>
    </source>
</evidence>
<protein>
    <recommendedName>
        <fullName evidence="3">Lipoprotein</fullName>
    </recommendedName>
</protein>
<comment type="caution">
    <text evidence="1">The sequence shown here is derived from an EMBL/GenBank/DDBJ whole genome shotgun (WGS) entry which is preliminary data.</text>
</comment>
<dbReference type="AlphaFoldDB" id="A0A6I4SYK8"/>
<dbReference type="PROSITE" id="PS51257">
    <property type="entry name" value="PROKAR_LIPOPROTEIN"/>
    <property type="match status" value="1"/>
</dbReference>
<dbReference type="OrthoDB" id="7572875at2"/>
<dbReference type="EMBL" id="WTYM01000059">
    <property type="protein sequence ID" value="MXO61204.1"/>
    <property type="molecule type" value="Genomic_DNA"/>
</dbReference>
<dbReference type="Proteomes" id="UP000433652">
    <property type="component" value="Unassembled WGS sequence"/>
</dbReference>
<gene>
    <name evidence="1" type="ORF">GRI89_16795</name>
</gene>
<evidence type="ECO:0008006" key="3">
    <source>
        <dbReference type="Google" id="ProtNLM"/>
    </source>
</evidence>
<name>A0A6I4SYK8_9SPHN</name>
<evidence type="ECO:0000313" key="1">
    <source>
        <dbReference type="EMBL" id="MXO61204.1"/>
    </source>
</evidence>
<dbReference type="RefSeq" id="WP_159798054.1">
    <property type="nucleotide sequence ID" value="NZ_WTYM01000059.1"/>
</dbReference>
<accession>A0A6I4SYK8</accession>
<sequence>MIRIALLAPMGLLAACTTAEMKMPSNLADAGGERISFENMSVWNKGRFLAGSYSGGYERTLDRLSLFDLFKQDSGRASFTIAGPGISSTIEGHCRVRERALTLDSLEFKPGKMAYRCDLEAEGQPIPARFEVQESRKGLAENLTRNARRGEIALAGDIVSFRSVHDVAGTVLPVENPIGYVFEQDGKAIGALQLNGKPILTMPSGTEIGQRRAMMVASVALATFWDPAST</sequence>
<keyword evidence="2" id="KW-1185">Reference proteome</keyword>